<reference evidence="1" key="1">
    <citation type="submission" date="2024-02" db="EMBL/GenBank/DDBJ databases">
        <title>Metagenome Assembled Genome of Zalaria obscura JY119.</title>
        <authorList>
            <person name="Vighnesh L."/>
            <person name="Jagadeeshwari U."/>
            <person name="Venkata Ramana C."/>
            <person name="Sasikala C."/>
        </authorList>
    </citation>
    <scope>NUCLEOTIDE SEQUENCE</scope>
    <source>
        <strain evidence="1">JY119</strain>
    </source>
</reference>
<comment type="caution">
    <text evidence="1">The sequence shown here is derived from an EMBL/GenBank/DDBJ whole genome shotgun (WGS) entry which is preliminary data.</text>
</comment>
<keyword evidence="2" id="KW-1185">Reference proteome</keyword>
<proteinExistence type="predicted"/>
<protein>
    <submittedName>
        <fullName evidence="1">Uncharacterized protein</fullName>
    </submittedName>
</protein>
<accession>A0ACC3SMH7</accession>
<dbReference type="EMBL" id="JAMKPW020000004">
    <property type="protein sequence ID" value="KAK8219285.1"/>
    <property type="molecule type" value="Genomic_DNA"/>
</dbReference>
<gene>
    <name evidence="1" type="ORF">M8818_001019</name>
</gene>
<organism evidence="1 2">
    <name type="scientific">Zalaria obscura</name>
    <dbReference type="NCBI Taxonomy" id="2024903"/>
    <lineage>
        <taxon>Eukaryota</taxon>
        <taxon>Fungi</taxon>
        <taxon>Dikarya</taxon>
        <taxon>Ascomycota</taxon>
        <taxon>Pezizomycotina</taxon>
        <taxon>Dothideomycetes</taxon>
        <taxon>Dothideomycetidae</taxon>
        <taxon>Dothideales</taxon>
        <taxon>Zalariaceae</taxon>
        <taxon>Zalaria</taxon>
    </lineage>
</organism>
<evidence type="ECO:0000313" key="2">
    <source>
        <dbReference type="Proteomes" id="UP001320706"/>
    </source>
</evidence>
<name>A0ACC3SMH7_9PEZI</name>
<evidence type="ECO:0000313" key="1">
    <source>
        <dbReference type="EMBL" id="KAK8219285.1"/>
    </source>
</evidence>
<dbReference type="Proteomes" id="UP001320706">
    <property type="component" value="Unassembled WGS sequence"/>
</dbReference>
<sequence length="206" mass="22852">MSCSSNFPQLASDRRSSRWTPIPPPAACLGTSVPHLMASCAAVMEPIPRYNPIYYPVPPKPVLVKQSPAYHRSVFLERPLFGALLFENENSDARDHCANERTFLSWLRLSVYMAIVSVAILISFHLKHQPTPLERRAALPFGIIFWLLSLACLVSGTSNYIKTVTKYSRKQALVQTGWKTQVVFTVVASAIVAACVLFLSTNAGTR</sequence>